<evidence type="ECO:0000256" key="4">
    <source>
        <dbReference type="ARBA" id="ARBA00023136"/>
    </source>
</evidence>
<evidence type="ECO:0000256" key="1">
    <source>
        <dbReference type="ARBA" id="ARBA00004126"/>
    </source>
</evidence>
<accession>A0A1Y1ZDC4</accession>
<evidence type="ECO:0000256" key="5">
    <source>
        <dbReference type="ARBA" id="ARBA00023242"/>
    </source>
</evidence>
<protein>
    <submittedName>
        <fullName evidence="8">Indole-diterpene biosynthesis protein-like protein PaxU</fullName>
    </submittedName>
</protein>
<evidence type="ECO:0000313" key="8">
    <source>
        <dbReference type="EMBL" id="ORY08219.1"/>
    </source>
</evidence>
<evidence type="ECO:0000313" key="9">
    <source>
        <dbReference type="Proteomes" id="UP000193144"/>
    </source>
</evidence>
<dbReference type="EMBL" id="MCFA01000103">
    <property type="protein sequence ID" value="ORY08219.1"/>
    <property type="molecule type" value="Genomic_DNA"/>
</dbReference>
<dbReference type="PANTHER" id="PTHR12265">
    <property type="entry name" value="TRANSMEMBRANE PROTEIN 53"/>
    <property type="match status" value="1"/>
</dbReference>
<dbReference type="Pfam" id="PF05705">
    <property type="entry name" value="DUF829"/>
    <property type="match status" value="1"/>
</dbReference>
<comment type="subcellular location">
    <subcellularLocation>
        <location evidence="6">Endomembrane system</location>
        <topology evidence="6">Single-pass membrane protein</topology>
    </subcellularLocation>
    <subcellularLocation>
        <location evidence="1">Nucleus membrane</location>
    </subcellularLocation>
</comment>
<keyword evidence="3 7" id="KW-1133">Transmembrane helix</keyword>
<dbReference type="Proteomes" id="UP000193144">
    <property type="component" value="Unassembled WGS sequence"/>
</dbReference>
<dbReference type="GO" id="GO:0031965">
    <property type="term" value="C:nuclear membrane"/>
    <property type="evidence" value="ECO:0007669"/>
    <property type="project" value="UniProtKB-SubCell"/>
</dbReference>
<reference evidence="8 9" key="1">
    <citation type="submission" date="2016-07" db="EMBL/GenBank/DDBJ databases">
        <title>Pervasive Adenine N6-methylation of Active Genes in Fungi.</title>
        <authorList>
            <consortium name="DOE Joint Genome Institute"/>
            <person name="Mondo S.J."/>
            <person name="Dannebaum R.O."/>
            <person name="Kuo R.C."/>
            <person name="Labutti K."/>
            <person name="Haridas S."/>
            <person name="Kuo A."/>
            <person name="Salamov A."/>
            <person name="Ahrendt S.R."/>
            <person name="Lipzen A."/>
            <person name="Sullivan W."/>
            <person name="Andreopoulos W.B."/>
            <person name="Clum A."/>
            <person name="Lindquist E."/>
            <person name="Daum C."/>
            <person name="Ramamoorthy G.K."/>
            <person name="Gryganskyi A."/>
            <person name="Culley D."/>
            <person name="Magnuson J.K."/>
            <person name="James T.Y."/>
            <person name="O'Malley M.A."/>
            <person name="Stajich J.E."/>
            <person name="Spatafora J.W."/>
            <person name="Visel A."/>
            <person name="Grigoriev I.V."/>
        </authorList>
    </citation>
    <scope>NUCLEOTIDE SEQUENCE [LARGE SCALE GENOMIC DNA]</scope>
    <source>
        <strain evidence="8 9">CBS 115471</strain>
    </source>
</reference>
<feature type="transmembrane region" description="Helical" evidence="7">
    <location>
        <begin position="181"/>
        <end position="206"/>
    </location>
</feature>
<dbReference type="OrthoDB" id="77878at2759"/>
<evidence type="ECO:0000256" key="3">
    <source>
        <dbReference type="ARBA" id="ARBA00022989"/>
    </source>
</evidence>
<proteinExistence type="predicted"/>
<name>A0A1Y1ZDC4_9PLEO</name>
<dbReference type="AlphaFoldDB" id="A0A1Y1ZDC4"/>
<evidence type="ECO:0000256" key="7">
    <source>
        <dbReference type="SAM" id="Phobius"/>
    </source>
</evidence>
<comment type="caution">
    <text evidence="8">The sequence shown here is derived from an EMBL/GenBank/DDBJ whole genome shotgun (WGS) entry which is preliminary data.</text>
</comment>
<dbReference type="InterPro" id="IPR008547">
    <property type="entry name" value="DUF829_TMEM53"/>
</dbReference>
<evidence type="ECO:0000256" key="6">
    <source>
        <dbReference type="ARBA" id="ARBA00037847"/>
    </source>
</evidence>
<dbReference type="PANTHER" id="PTHR12265:SF30">
    <property type="entry name" value="TRANSMEMBRANE PROTEIN 53"/>
    <property type="match status" value="1"/>
</dbReference>
<organism evidence="8 9">
    <name type="scientific">Clohesyomyces aquaticus</name>
    <dbReference type="NCBI Taxonomy" id="1231657"/>
    <lineage>
        <taxon>Eukaryota</taxon>
        <taxon>Fungi</taxon>
        <taxon>Dikarya</taxon>
        <taxon>Ascomycota</taxon>
        <taxon>Pezizomycotina</taxon>
        <taxon>Dothideomycetes</taxon>
        <taxon>Pleosporomycetidae</taxon>
        <taxon>Pleosporales</taxon>
        <taxon>Lindgomycetaceae</taxon>
        <taxon>Clohesyomyces</taxon>
    </lineage>
</organism>
<keyword evidence="2 7" id="KW-0812">Transmembrane</keyword>
<evidence type="ECO:0000256" key="2">
    <source>
        <dbReference type="ARBA" id="ARBA00022692"/>
    </source>
</evidence>
<keyword evidence="4 7" id="KW-0472">Membrane</keyword>
<keyword evidence="9" id="KW-1185">Reference proteome</keyword>
<sequence>MASPVDRDIDPIFSKLAPHISLYSPPNPAPGELIILCTWLGAAKKHILKYVREYRNIAPRARILLIESSVFIIASPYNSQRKAIQPAAHIVRAVLDECGAPCIASNRSSTAKPNSIDLKPNIMIHTFSNGGTNSATHLLIVLHHDLSSPLPVIGIICDSGPARGTYRKSFQSMLLSLPKSLFWRIVGPIIVSFVINVLFGSQFIGWEKPERLYRRTLLDGRVVDCRRICYVFSKKDDHVDWEDVTSHAEEARGKGWEVREVECRDTEHCNHIQKYRMEYFEAVRRVWEGGVLEGGSEGHKSDSMQI</sequence>
<keyword evidence="5" id="KW-0539">Nucleus</keyword>
<gene>
    <name evidence="8" type="ORF">BCR34DRAFT_570094</name>
</gene>